<reference evidence="1" key="1">
    <citation type="submission" date="2024-03" db="EMBL/GenBank/DDBJ databases">
        <title>This phage originates from the Bacteriophage catalogue of the Bacteriophage Competence Centre, Department of Microbiology und Biotechnology, Max Rubner-Institut, Kiel, Germany.</title>
        <authorList>
            <person name="Sprotte S."/>
            <person name="Brinks E."/>
        </authorList>
    </citation>
    <scope>NUCLEOTIDE SEQUENCE</scope>
</reference>
<protein>
    <submittedName>
        <fullName evidence="1">Uncharacterized protein</fullName>
    </submittedName>
</protein>
<accession>A0AAU8BV39</accession>
<evidence type="ECO:0000313" key="1">
    <source>
        <dbReference type="EMBL" id="XCD29457.1"/>
    </source>
</evidence>
<dbReference type="EMBL" id="PP554578">
    <property type="protein sequence ID" value="XCD29457.1"/>
    <property type="molecule type" value="Genomic_DNA"/>
</dbReference>
<sequence>MIFLNIRMVGRNMLESLMKITDICLRSPFSLAN</sequence>
<organism evidence="1">
    <name type="scientific">Salmonella phage PMBT27</name>
    <dbReference type="NCBI Taxonomy" id="3137285"/>
    <lineage>
        <taxon>Viruses</taxon>
    </lineage>
</organism>
<proteinExistence type="predicted"/>
<name>A0AAU8BV39_9VIRU</name>